<dbReference type="KEGG" id="soy:115884425"/>
<organism evidence="2 3">
    <name type="scientific">Sitophilus oryzae</name>
    <name type="common">Rice weevil</name>
    <name type="synonym">Curculio oryzae</name>
    <dbReference type="NCBI Taxonomy" id="7048"/>
    <lineage>
        <taxon>Eukaryota</taxon>
        <taxon>Metazoa</taxon>
        <taxon>Ecdysozoa</taxon>
        <taxon>Arthropoda</taxon>
        <taxon>Hexapoda</taxon>
        <taxon>Insecta</taxon>
        <taxon>Pterygota</taxon>
        <taxon>Neoptera</taxon>
        <taxon>Endopterygota</taxon>
        <taxon>Coleoptera</taxon>
        <taxon>Polyphaga</taxon>
        <taxon>Cucujiformia</taxon>
        <taxon>Curculionidae</taxon>
        <taxon>Dryophthorinae</taxon>
        <taxon>Sitophilus</taxon>
    </lineage>
</organism>
<evidence type="ECO:0000313" key="3">
    <source>
        <dbReference type="RefSeq" id="XP_030758851.1"/>
    </source>
</evidence>
<dbReference type="Proteomes" id="UP000504635">
    <property type="component" value="Unplaced"/>
</dbReference>
<proteinExistence type="predicted"/>
<dbReference type="OrthoDB" id="8115787at2759"/>
<name>A0A6J2Y6K8_SITOR</name>
<keyword evidence="2" id="KW-1185">Reference proteome</keyword>
<dbReference type="AlphaFoldDB" id="A0A6J2Y6K8"/>
<dbReference type="GeneID" id="115884425"/>
<protein>
    <submittedName>
        <fullName evidence="3">Uncharacterized protein LOC115884425</fullName>
    </submittedName>
</protein>
<accession>A0A6J2Y6K8</accession>
<gene>
    <name evidence="3" type="primary">LOC115884425</name>
</gene>
<evidence type="ECO:0000313" key="2">
    <source>
        <dbReference type="Proteomes" id="UP000504635"/>
    </source>
</evidence>
<sequence>MQLSVNFHYSLLSIGILLFQENSQETDETETSCDAQAETSAEIPVETEPTNNVNQTKPSTKKISSSDESDTRKAQQKPSKRTSDTRVDEAYNIMESLRGRVLERDECSIYGEQLAFKLRKMDVRTRLLLQHQINGLVFETEMNMLPNYNTPFMPPHSGENSLLPESLSYYNLNGNRPNSTPG</sequence>
<evidence type="ECO:0000256" key="1">
    <source>
        <dbReference type="SAM" id="MobiDB-lite"/>
    </source>
</evidence>
<reference evidence="3" key="1">
    <citation type="submission" date="2025-08" db="UniProtKB">
        <authorList>
            <consortium name="RefSeq"/>
        </authorList>
    </citation>
    <scope>IDENTIFICATION</scope>
    <source>
        <tissue evidence="3">Gonads</tissue>
    </source>
</reference>
<feature type="compositionally biased region" description="Polar residues" evidence="1">
    <location>
        <begin position="48"/>
        <end position="63"/>
    </location>
</feature>
<dbReference type="InParanoid" id="A0A6J2Y6K8"/>
<feature type="region of interest" description="Disordered" evidence="1">
    <location>
        <begin position="25"/>
        <end position="87"/>
    </location>
</feature>
<dbReference type="RefSeq" id="XP_030758851.1">
    <property type="nucleotide sequence ID" value="XM_030902991.1"/>
</dbReference>